<accession>A0A183B3Y9</accession>
<proteinExistence type="predicted"/>
<feature type="region of interest" description="Disordered" evidence="1">
    <location>
        <begin position="299"/>
        <end position="329"/>
    </location>
</feature>
<feature type="compositionally biased region" description="Polar residues" evidence="1">
    <location>
        <begin position="299"/>
        <end position="314"/>
    </location>
</feature>
<protein>
    <submittedName>
        <fullName evidence="2">PX domain-containing protein</fullName>
    </submittedName>
</protein>
<dbReference type="AlphaFoldDB" id="A0A183B3Y9"/>
<dbReference type="WBParaSite" id="ECPE_0001396401-mRNA-1">
    <property type="protein sequence ID" value="ECPE_0001396401-mRNA-1"/>
    <property type="gene ID" value="ECPE_0001396401"/>
</dbReference>
<evidence type="ECO:0000256" key="1">
    <source>
        <dbReference type="SAM" id="MobiDB-lite"/>
    </source>
</evidence>
<sequence>LRQHVWHWLEHELAVVNILTSLDSTDPAEFATSLSSTSPDGDRAVDLVSPVQTTSLSRAKRPLSGISVGKDRLSGDHYCAMNRGPLTTPSYLIQLNSCEPRSGSSKPSDSSNKQRDTLCASAAIFLSPSTILTETREAELERIRIRLQWLRNHKAFLTSLINFCGLYGASGVGLPAVRTELLLLLTELYTYPAYQPQPISPFMNIGSSGTDGSIGSQSPLLTGRSTSVLPWPSSTIGLVDGIPLLRTTLHLPPGVLLLPDPIKHIQCMIHDLISCLESLPPPYLTTAILPCPYHASKSGSSSTEPATMQQSKLESTALRPSDQLKGTSDTECSYCSLCATAPTRNRQRRVFLLRNLCAALAVCLHQCLSTGGWLGPGQDMKGGSLGCISLPASTGMTNRSVDRLIASGQPLKPNTEPSRWPGE</sequence>
<organism evidence="2">
    <name type="scientific">Echinostoma caproni</name>
    <dbReference type="NCBI Taxonomy" id="27848"/>
    <lineage>
        <taxon>Eukaryota</taxon>
        <taxon>Metazoa</taxon>
        <taxon>Spiralia</taxon>
        <taxon>Lophotrochozoa</taxon>
        <taxon>Platyhelminthes</taxon>
        <taxon>Trematoda</taxon>
        <taxon>Digenea</taxon>
        <taxon>Plagiorchiida</taxon>
        <taxon>Echinostomata</taxon>
        <taxon>Echinostomatoidea</taxon>
        <taxon>Echinostomatidae</taxon>
        <taxon>Echinostoma</taxon>
    </lineage>
</organism>
<reference evidence="2" key="1">
    <citation type="submission" date="2016-06" db="UniProtKB">
        <authorList>
            <consortium name="WormBaseParasite"/>
        </authorList>
    </citation>
    <scope>IDENTIFICATION</scope>
</reference>
<name>A0A183B3Y9_9TREM</name>
<evidence type="ECO:0000313" key="2">
    <source>
        <dbReference type="WBParaSite" id="ECPE_0001396401-mRNA-1"/>
    </source>
</evidence>